<keyword evidence="3" id="KW-1185">Reference proteome</keyword>
<keyword evidence="1" id="KW-0732">Signal</keyword>
<feature type="chain" id="PRO_5011723908" evidence="1">
    <location>
        <begin position="19"/>
        <end position="476"/>
    </location>
</feature>
<organism evidence="2 3">
    <name type="scientific">Belnapia rosea</name>
    <dbReference type="NCBI Taxonomy" id="938405"/>
    <lineage>
        <taxon>Bacteria</taxon>
        <taxon>Pseudomonadati</taxon>
        <taxon>Pseudomonadota</taxon>
        <taxon>Alphaproteobacteria</taxon>
        <taxon>Acetobacterales</taxon>
        <taxon>Roseomonadaceae</taxon>
        <taxon>Belnapia</taxon>
    </lineage>
</organism>
<name>A0A1G6W8I5_9PROT</name>
<dbReference type="Proteomes" id="UP000198925">
    <property type="component" value="Unassembled WGS sequence"/>
</dbReference>
<dbReference type="AlphaFoldDB" id="A0A1G6W8I5"/>
<proteinExistence type="predicted"/>
<evidence type="ECO:0000313" key="2">
    <source>
        <dbReference type="EMBL" id="SDD61365.1"/>
    </source>
</evidence>
<sequence>MRPFLLAFLALAPAFAGAARAQQAPAREAVIANDTDGILQELYVFRPGAGDGPDRLGSGVLPPRAMLRVPLGRVRECGFEARAVFEGGEEMRRRFDACRNPRVAFAETGPRRAVEVVNGSDRVLRELYLAPAGSRPGRARDWGADRLGSATVAVGESFRLRLRGTTACSFDIRAVYDDDEAEIRERQDLCRSPRLAFGDPDQPLREATVSNRGRRTLRELYARPAGSEGWGADRLGAEVVPARGEFRLRLRGRGCAFDLRAVYEDSREEVQRGLDLCASGAASFGLPVVSDSGGRRVTLVNGFSRTVQQAFLSPADADDWGEDVLGDAVIAPGARQAVTLQGGCQADLRIVFDTDAAEERRDIDICALGTIALRPGWTIDPLVAPAAEPRGPQPGSIRLRNAAGLPVVELYADPPGNKRGADRLGRTVLGAGEVMDFAPPEGPEQCLADLVAVFRNGRELALPDTDLCAGREVVLQ</sequence>
<evidence type="ECO:0000256" key="1">
    <source>
        <dbReference type="SAM" id="SignalP"/>
    </source>
</evidence>
<evidence type="ECO:0000313" key="3">
    <source>
        <dbReference type="Proteomes" id="UP000198925"/>
    </source>
</evidence>
<dbReference type="STRING" id="938405.SAMN02927895_01056"/>
<reference evidence="2 3" key="1">
    <citation type="submission" date="2016-10" db="EMBL/GenBank/DDBJ databases">
        <authorList>
            <person name="de Groot N.N."/>
        </authorList>
    </citation>
    <scope>NUCLEOTIDE SEQUENCE [LARGE SCALE GENOMIC DNA]</scope>
    <source>
        <strain evidence="2 3">CPCC 100156</strain>
    </source>
</reference>
<dbReference type="EMBL" id="FMZX01000010">
    <property type="protein sequence ID" value="SDD61365.1"/>
    <property type="molecule type" value="Genomic_DNA"/>
</dbReference>
<gene>
    <name evidence="2" type="ORF">SAMN04487779_101086</name>
</gene>
<accession>A0A1G6W8I5</accession>
<protein>
    <submittedName>
        <fullName evidence="2">Uncharacterized protein</fullName>
    </submittedName>
</protein>
<dbReference type="RefSeq" id="WP_090663985.1">
    <property type="nucleotide sequence ID" value="NZ_FMZX01000010.1"/>
</dbReference>
<feature type="signal peptide" evidence="1">
    <location>
        <begin position="1"/>
        <end position="18"/>
    </location>
</feature>